<dbReference type="Gene3D" id="3.40.630.10">
    <property type="entry name" value="Zn peptidases"/>
    <property type="match status" value="1"/>
</dbReference>
<dbReference type="Gene3D" id="2.30.250.10">
    <property type="entry name" value="Aminopeptidase i, Domain 2"/>
    <property type="match status" value="1"/>
</dbReference>
<reference evidence="11" key="1">
    <citation type="submission" date="2020-12" db="EMBL/GenBank/DDBJ databases">
        <title>Taurinivorans muris gen. nov., sp. nov., fundamental and realized metabolic niche of a ubiquitous sulfidogenic bacterium in the murine intestine.</title>
        <authorList>
            <person name="Ye H."/>
            <person name="Hanson B.T."/>
            <person name="Loy A."/>
        </authorList>
    </citation>
    <scope>NUCLEOTIDE SEQUENCE</scope>
    <source>
        <strain evidence="11">LT0009</strain>
    </source>
</reference>
<evidence type="ECO:0000256" key="9">
    <source>
        <dbReference type="RuleBase" id="RU004386"/>
    </source>
</evidence>
<name>A0ABY5Y2Q3_9BACT</name>
<keyword evidence="5 9" id="KW-0479">Metal-binding</keyword>
<keyword evidence="12" id="KW-1185">Reference proteome</keyword>
<dbReference type="EC" id="3.4.11.-" evidence="10"/>
<evidence type="ECO:0000256" key="4">
    <source>
        <dbReference type="ARBA" id="ARBA00022670"/>
    </source>
</evidence>
<evidence type="ECO:0000256" key="2">
    <source>
        <dbReference type="ARBA" id="ARBA00008290"/>
    </source>
</evidence>
<dbReference type="PANTHER" id="PTHR28570">
    <property type="entry name" value="ASPARTYL AMINOPEPTIDASE"/>
    <property type="match status" value="1"/>
</dbReference>
<keyword evidence="4 9" id="KW-0645">Protease</keyword>
<gene>
    <name evidence="11" type="ORF">JBF11_03005</name>
</gene>
<proteinExistence type="inferred from homology"/>
<comment type="cofactor">
    <cofactor evidence="1 10">
        <name>Zn(2+)</name>
        <dbReference type="ChEBI" id="CHEBI:29105"/>
    </cofactor>
</comment>
<evidence type="ECO:0000256" key="8">
    <source>
        <dbReference type="ARBA" id="ARBA00023049"/>
    </source>
</evidence>
<keyword evidence="3 9" id="KW-0031">Aminopeptidase</keyword>
<organism evidence="11 12">
    <name type="scientific">Taurinivorans muris</name>
    <dbReference type="NCBI Taxonomy" id="2787751"/>
    <lineage>
        <taxon>Bacteria</taxon>
        <taxon>Pseudomonadati</taxon>
        <taxon>Thermodesulfobacteriota</taxon>
        <taxon>Desulfovibrionia</taxon>
        <taxon>Desulfovibrionales</taxon>
        <taxon>Desulfovibrionaceae</taxon>
        <taxon>Taurinivorans</taxon>
    </lineage>
</organism>
<dbReference type="RefSeq" id="WP_334315901.1">
    <property type="nucleotide sequence ID" value="NZ_CP065938.1"/>
</dbReference>
<dbReference type="EMBL" id="CP065938">
    <property type="protein sequence ID" value="UWX06298.1"/>
    <property type="molecule type" value="Genomic_DNA"/>
</dbReference>
<dbReference type="SUPFAM" id="SSF101821">
    <property type="entry name" value="Aminopeptidase/glucanase lid domain"/>
    <property type="match status" value="1"/>
</dbReference>
<comment type="similarity">
    <text evidence="2 9">Belongs to the peptidase M18 family.</text>
</comment>
<evidence type="ECO:0000313" key="11">
    <source>
        <dbReference type="EMBL" id="UWX06298.1"/>
    </source>
</evidence>
<evidence type="ECO:0000256" key="10">
    <source>
        <dbReference type="RuleBase" id="RU004387"/>
    </source>
</evidence>
<evidence type="ECO:0000256" key="3">
    <source>
        <dbReference type="ARBA" id="ARBA00022438"/>
    </source>
</evidence>
<dbReference type="Pfam" id="PF02127">
    <property type="entry name" value="Peptidase_M18"/>
    <property type="match status" value="1"/>
</dbReference>
<accession>A0ABY5Y2Q3</accession>
<evidence type="ECO:0000256" key="6">
    <source>
        <dbReference type="ARBA" id="ARBA00022801"/>
    </source>
</evidence>
<evidence type="ECO:0000256" key="1">
    <source>
        <dbReference type="ARBA" id="ARBA00001947"/>
    </source>
</evidence>
<dbReference type="PRINTS" id="PR00932">
    <property type="entry name" value="AMINO1PTASE"/>
</dbReference>
<dbReference type="InterPro" id="IPR023358">
    <property type="entry name" value="Peptidase_M18_dom2"/>
</dbReference>
<protein>
    <recommendedName>
        <fullName evidence="10">M18 family aminopeptidase</fullName>
        <ecNumber evidence="10">3.4.11.-</ecNumber>
    </recommendedName>
</protein>
<dbReference type="SUPFAM" id="SSF53187">
    <property type="entry name" value="Zn-dependent exopeptidases"/>
    <property type="match status" value="1"/>
</dbReference>
<dbReference type="NCBIfam" id="NF002600">
    <property type="entry name" value="PRK02256.1"/>
    <property type="match status" value="1"/>
</dbReference>
<dbReference type="InterPro" id="IPR001948">
    <property type="entry name" value="Peptidase_M18"/>
</dbReference>
<dbReference type="PANTHER" id="PTHR28570:SF2">
    <property type="entry name" value="M18 FAMILY AMINOPEPTIDASE 1-RELATED"/>
    <property type="match status" value="1"/>
</dbReference>
<dbReference type="GO" id="GO:0004177">
    <property type="term" value="F:aminopeptidase activity"/>
    <property type="evidence" value="ECO:0007669"/>
    <property type="project" value="UniProtKB-KW"/>
</dbReference>
<sequence>MLKYEVKSVWEQTDAKKQKLMHDFAKKYMKFISENKTERECVAAALKRLREAGFCSDFENGKYVAVLHNKSLFAIRKGKKDIAEGFRLITAHSDSPRLDFKQNPILESVGIAQAKTHYYGGILKYQWLARPLALHGVVVKKNGETVKIVIGEKAGDPVFTISDLLPHLAKEHVAQTVTKAFEAEKLNVVIGHIPLSKKGKDKQENPIKMQVLQLLHKEFGIVEEDLLSAEIQVVPAGEARFVGLDSGLVGGYGQDDRICVYTALEAFLEVENPEYTTALMLWDKEEIGSEGTTGASSRFFEYCVQDSIRAWSADSTMRTVMLASKAISADVHAAIDPDWQELHEKQNSSTIGHGPTLCKFTGSGGKYGANDAHPEYVAWLRNIFSEKEIPWQMAALGKVDHGGGGTVALFLAVYGMNTIDMGPSLLGMHSPFELSSVADIYYTKEAYKVFYSAE</sequence>
<evidence type="ECO:0000313" key="12">
    <source>
        <dbReference type="Proteomes" id="UP001058120"/>
    </source>
</evidence>
<dbReference type="Proteomes" id="UP001058120">
    <property type="component" value="Chromosome"/>
</dbReference>
<keyword evidence="7 9" id="KW-0862">Zinc</keyword>
<keyword evidence="8 9" id="KW-0482">Metalloprotease</keyword>
<evidence type="ECO:0000256" key="5">
    <source>
        <dbReference type="ARBA" id="ARBA00022723"/>
    </source>
</evidence>
<keyword evidence="6 9" id="KW-0378">Hydrolase</keyword>
<evidence type="ECO:0000256" key="7">
    <source>
        <dbReference type="ARBA" id="ARBA00022833"/>
    </source>
</evidence>